<reference evidence="2 3" key="1">
    <citation type="submission" date="2015-09" db="EMBL/GenBank/DDBJ databases">
        <authorList>
            <consortium name="Pathogen Informatics"/>
        </authorList>
    </citation>
    <scope>NUCLEOTIDE SEQUENCE [LARGE SCALE GENOMIC DNA]</scope>
    <source>
        <strain evidence="2 3">2789STDY5834914</strain>
    </source>
</reference>
<dbReference type="AlphaFoldDB" id="A0A174JNR2"/>
<dbReference type="Gene3D" id="1.10.10.2910">
    <property type="match status" value="1"/>
</dbReference>
<dbReference type="Pfam" id="PF06114">
    <property type="entry name" value="Peptidase_M78"/>
    <property type="match status" value="1"/>
</dbReference>
<organism evidence="2 3">
    <name type="scientific">Dorea longicatena</name>
    <dbReference type="NCBI Taxonomy" id="88431"/>
    <lineage>
        <taxon>Bacteria</taxon>
        <taxon>Bacillati</taxon>
        <taxon>Bacillota</taxon>
        <taxon>Clostridia</taxon>
        <taxon>Lachnospirales</taxon>
        <taxon>Lachnospiraceae</taxon>
        <taxon>Dorea</taxon>
    </lineage>
</organism>
<dbReference type="InterPro" id="IPR010359">
    <property type="entry name" value="IrrE_HExxH"/>
</dbReference>
<dbReference type="Proteomes" id="UP000095485">
    <property type="component" value="Unassembled WGS sequence"/>
</dbReference>
<dbReference type="GeneID" id="96227470"/>
<evidence type="ECO:0000313" key="2">
    <source>
        <dbReference type="EMBL" id="CUO98679.1"/>
    </source>
</evidence>
<dbReference type="RefSeq" id="WP_055281136.1">
    <property type="nucleotide sequence ID" value="NZ_CZAY01000001.1"/>
</dbReference>
<sequence length="340" mass="38970">MNILNYARYDYCLKKACEFLDQYSIHSFPVDPFEIIKKEKYGLMKYSELADEFDCSIDKVCTCLRSSDGKTILENDYYSIAYNDSKPITRIRFTLMHELGHIYLNHLVDFEKTEMLRNDKIASSLTKQECRVLENEANAFARNVLSPVSMFLTLKNKSVSNVAYTFGLSVAAAETRIDLIDTDAKLITGLNLSQKMMLVYRRFMNKRKCIVCNAQFFKTYNYCPICGGKNTLKWGDGNMIYPKLDTHENGKLTECPNCSNEETDVEGNFCQICGENLVNKCSNNDCYYNEPLPSNARFCPICGSYSTFYNAGFLKEWDYNETASGFMDIPDSIDEGLPFN</sequence>
<feature type="domain" description="IrrE N-terminal-like" evidence="1">
    <location>
        <begin position="77"/>
        <end position="177"/>
    </location>
</feature>
<evidence type="ECO:0000313" key="3">
    <source>
        <dbReference type="Proteomes" id="UP000095485"/>
    </source>
</evidence>
<dbReference type="EMBL" id="CZAY01000001">
    <property type="protein sequence ID" value="CUO98679.1"/>
    <property type="molecule type" value="Genomic_DNA"/>
</dbReference>
<proteinExistence type="predicted"/>
<protein>
    <submittedName>
        <fullName evidence="2">Domain of uncharacterized function (DUF955)</fullName>
    </submittedName>
</protein>
<accession>A0A174JNR2</accession>
<dbReference type="OrthoDB" id="9816277at2"/>
<evidence type="ECO:0000259" key="1">
    <source>
        <dbReference type="Pfam" id="PF06114"/>
    </source>
</evidence>
<name>A0A174JNR2_9FIRM</name>
<gene>
    <name evidence="2" type="ORF">ERS852526_00158</name>
</gene>